<proteinExistence type="predicted"/>
<dbReference type="EMBL" id="AGNL01019419">
    <property type="protein sequence ID" value="EJK61840.1"/>
    <property type="molecule type" value="Genomic_DNA"/>
</dbReference>
<dbReference type="Proteomes" id="UP000266841">
    <property type="component" value="Unassembled WGS sequence"/>
</dbReference>
<feature type="non-terminal residue" evidence="2">
    <location>
        <position position="152"/>
    </location>
</feature>
<dbReference type="AlphaFoldDB" id="K0S971"/>
<feature type="region of interest" description="Disordered" evidence="1">
    <location>
        <begin position="99"/>
        <end position="152"/>
    </location>
</feature>
<keyword evidence="3" id="KW-1185">Reference proteome</keyword>
<accession>K0S971</accession>
<sequence>MSANSTVVAAGVSATLQLLRVVADLVTVASRTAKRNEAEIENAKSPPSPDADKKGDGGGGWSRRGFSVRNFDGRLSAVSARGSGDERLKSEITFTLEISDLPPLTPIENPHRKNGVADTPRRHSGPMPARATEEGGGSGGRRSPAASAASAR</sequence>
<evidence type="ECO:0000313" key="3">
    <source>
        <dbReference type="Proteomes" id="UP000266841"/>
    </source>
</evidence>
<evidence type="ECO:0000256" key="1">
    <source>
        <dbReference type="SAM" id="MobiDB-lite"/>
    </source>
</evidence>
<comment type="caution">
    <text evidence="2">The sequence shown here is derived from an EMBL/GenBank/DDBJ whole genome shotgun (WGS) entry which is preliminary data.</text>
</comment>
<feature type="region of interest" description="Disordered" evidence="1">
    <location>
        <begin position="31"/>
        <end position="67"/>
    </location>
</feature>
<name>K0S971_THAOC</name>
<feature type="compositionally biased region" description="Low complexity" evidence="1">
    <location>
        <begin position="141"/>
        <end position="152"/>
    </location>
</feature>
<evidence type="ECO:0000313" key="2">
    <source>
        <dbReference type="EMBL" id="EJK61840.1"/>
    </source>
</evidence>
<organism evidence="2 3">
    <name type="scientific">Thalassiosira oceanica</name>
    <name type="common">Marine diatom</name>
    <dbReference type="NCBI Taxonomy" id="159749"/>
    <lineage>
        <taxon>Eukaryota</taxon>
        <taxon>Sar</taxon>
        <taxon>Stramenopiles</taxon>
        <taxon>Ochrophyta</taxon>
        <taxon>Bacillariophyta</taxon>
        <taxon>Coscinodiscophyceae</taxon>
        <taxon>Thalassiosirophycidae</taxon>
        <taxon>Thalassiosirales</taxon>
        <taxon>Thalassiosiraceae</taxon>
        <taxon>Thalassiosira</taxon>
    </lineage>
</organism>
<gene>
    <name evidence="2" type="ORF">THAOC_17596</name>
</gene>
<protein>
    <submittedName>
        <fullName evidence="2">Uncharacterized protein</fullName>
    </submittedName>
</protein>
<reference evidence="2 3" key="1">
    <citation type="journal article" date="2012" name="Genome Biol.">
        <title>Genome and low-iron response of an oceanic diatom adapted to chronic iron limitation.</title>
        <authorList>
            <person name="Lommer M."/>
            <person name="Specht M."/>
            <person name="Roy A.S."/>
            <person name="Kraemer L."/>
            <person name="Andreson R."/>
            <person name="Gutowska M.A."/>
            <person name="Wolf J."/>
            <person name="Bergner S.V."/>
            <person name="Schilhabel M.B."/>
            <person name="Klostermeier U.C."/>
            <person name="Beiko R.G."/>
            <person name="Rosenstiel P."/>
            <person name="Hippler M."/>
            <person name="Laroche J."/>
        </authorList>
    </citation>
    <scope>NUCLEOTIDE SEQUENCE [LARGE SCALE GENOMIC DNA]</scope>
    <source>
        <strain evidence="2 3">CCMP1005</strain>
    </source>
</reference>